<feature type="transmembrane region" description="Helical" evidence="6">
    <location>
        <begin position="132"/>
        <end position="149"/>
    </location>
</feature>
<evidence type="ECO:0000256" key="6">
    <source>
        <dbReference type="SAM" id="Phobius"/>
    </source>
</evidence>
<dbReference type="InterPro" id="IPR051258">
    <property type="entry name" value="Diverse_Substrate_Transporter"/>
</dbReference>
<evidence type="ECO:0000256" key="5">
    <source>
        <dbReference type="ARBA" id="ARBA00023136"/>
    </source>
</evidence>
<feature type="transmembrane region" description="Helical" evidence="6">
    <location>
        <begin position="78"/>
        <end position="101"/>
    </location>
</feature>
<feature type="domain" description="EamA" evidence="7">
    <location>
        <begin position="157"/>
        <end position="293"/>
    </location>
</feature>
<keyword evidence="2" id="KW-1003">Cell membrane</keyword>
<evidence type="ECO:0000259" key="7">
    <source>
        <dbReference type="Pfam" id="PF00892"/>
    </source>
</evidence>
<dbReference type="Pfam" id="PF00892">
    <property type="entry name" value="EamA"/>
    <property type="match status" value="2"/>
</dbReference>
<dbReference type="OrthoDB" id="7158585at2"/>
<dbReference type="EMBL" id="FNIT01000010">
    <property type="protein sequence ID" value="SDO69059.1"/>
    <property type="molecule type" value="Genomic_DNA"/>
</dbReference>
<name>A0A1H0LLF7_9HYPH</name>
<feature type="transmembrane region" description="Helical" evidence="6">
    <location>
        <begin position="188"/>
        <end position="209"/>
    </location>
</feature>
<evidence type="ECO:0000256" key="3">
    <source>
        <dbReference type="ARBA" id="ARBA00022692"/>
    </source>
</evidence>
<dbReference type="InterPro" id="IPR000620">
    <property type="entry name" value="EamA_dom"/>
</dbReference>
<organism evidence="8 9">
    <name type="scientific">Aureimonas jatrophae</name>
    <dbReference type="NCBI Taxonomy" id="1166073"/>
    <lineage>
        <taxon>Bacteria</taxon>
        <taxon>Pseudomonadati</taxon>
        <taxon>Pseudomonadota</taxon>
        <taxon>Alphaproteobacteria</taxon>
        <taxon>Hyphomicrobiales</taxon>
        <taxon>Aurantimonadaceae</taxon>
        <taxon>Aureimonas</taxon>
    </lineage>
</organism>
<evidence type="ECO:0000256" key="4">
    <source>
        <dbReference type="ARBA" id="ARBA00022989"/>
    </source>
</evidence>
<dbReference type="AlphaFoldDB" id="A0A1H0LLF7"/>
<feature type="transmembrane region" description="Helical" evidence="6">
    <location>
        <begin position="221"/>
        <end position="242"/>
    </location>
</feature>
<feature type="domain" description="EamA" evidence="7">
    <location>
        <begin position="21"/>
        <end position="149"/>
    </location>
</feature>
<dbReference type="Proteomes" id="UP000198793">
    <property type="component" value="Unassembled WGS sequence"/>
</dbReference>
<evidence type="ECO:0000313" key="8">
    <source>
        <dbReference type="EMBL" id="SDO69059.1"/>
    </source>
</evidence>
<evidence type="ECO:0000256" key="1">
    <source>
        <dbReference type="ARBA" id="ARBA00004651"/>
    </source>
</evidence>
<dbReference type="InterPro" id="IPR037185">
    <property type="entry name" value="EmrE-like"/>
</dbReference>
<dbReference type="SUPFAM" id="SSF103481">
    <property type="entry name" value="Multidrug resistance efflux transporter EmrE"/>
    <property type="match status" value="2"/>
</dbReference>
<proteinExistence type="predicted"/>
<evidence type="ECO:0000256" key="2">
    <source>
        <dbReference type="ARBA" id="ARBA00022475"/>
    </source>
</evidence>
<gene>
    <name evidence="8" type="ORF">SAMN05192530_11091</name>
</gene>
<feature type="transmembrane region" description="Helical" evidence="6">
    <location>
        <begin position="43"/>
        <end position="66"/>
    </location>
</feature>
<dbReference type="PANTHER" id="PTHR42920:SF5">
    <property type="entry name" value="EAMA DOMAIN-CONTAINING PROTEIN"/>
    <property type="match status" value="1"/>
</dbReference>
<sequence>MSHLSGILTRPRASWSTLPADAAVLAVAVVWGASYPVTKGALAFAPVLVLIFYRFVATACVMGLAAHRELVSAPTGDLLRGAVLGAILAAIFVAEIAGVALTSATNAALIISLCTLFTPFLDHGLSRRLPPAIVVVGAGVACIGVGLLVGGVRAWTLGDGLVLLAAGLRAVMVVSTKRLMSARPFSSVALTAVQSATVAAAALLALSLTQGLGALVVRAGASFWISIAFLSLFCTVAAFYVQNAAVRRTSPTRVGFLMGTEPLFGFALAHILLSEPVTGAAMLGAVLIVAGTFAGLLADRTGG</sequence>
<accession>A0A1H0LLF7</accession>
<evidence type="ECO:0000313" key="9">
    <source>
        <dbReference type="Proteomes" id="UP000198793"/>
    </source>
</evidence>
<protein>
    <submittedName>
        <fullName evidence="8">EamA-like transporter family protein</fullName>
    </submittedName>
</protein>
<dbReference type="PANTHER" id="PTHR42920">
    <property type="entry name" value="OS03G0707200 PROTEIN-RELATED"/>
    <property type="match status" value="1"/>
</dbReference>
<reference evidence="8 9" key="1">
    <citation type="submission" date="2016-10" db="EMBL/GenBank/DDBJ databases">
        <authorList>
            <person name="de Groot N.N."/>
        </authorList>
    </citation>
    <scope>NUCLEOTIDE SEQUENCE [LARGE SCALE GENOMIC DNA]</scope>
    <source>
        <strain evidence="9">L7-484,KACC 16230,DSM 25025</strain>
    </source>
</reference>
<keyword evidence="3 6" id="KW-0812">Transmembrane</keyword>
<feature type="transmembrane region" description="Helical" evidence="6">
    <location>
        <begin position="20"/>
        <end position="37"/>
    </location>
</feature>
<feature type="transmembrane region" description="Helical" evidence="6">
    <location>
        <begin position="155"/>
        <end position="176"/>
    </location>
</feature>
<keyword evidence="4 6" id="KW-1133">Transmembrane helix</keyword>
<keyword evidence="9" id="KW-1185">Reference proteome</keyword>
<dbReference type="GO" id="GO:0005886">
    <property type="term" value="C:plasma membrane"/>
    <property type="evidence" value="ECO:0007669"/>
    <property type="project" value="UniProtKB-SubCell"/>
</dbReference>
<dbReference type="RefSeq" id="WP_090676248.1">
    <property type="nucleotide sequence ID" value="NZ_FNIT01000010.1"/>
</dbReference>
<feature type="transmembrane region" description="Helical" evidence="6">
    <location>
        <begin position="254"/>
        <end position="273"/>
    </location>
</feature>
<feature type="transmembrane region" description="Helical" evidence="6">
    <location>
        <begin position="279"/>
        <end position="298"/>
    </location>
</feature>
<comment type="subcellular location">
    <subcellularLocation>
        <location evidence="1">Cell membrane</location>
        <topology evidence="1">Multi-pass membrane protein</topology>
    </subcellularLocation>
</comment>
<keyword evidence="5 6" id="KW-0472">Membrane</keyword>